<evidence type="ECO:0000313" key="2">
    <source>
        <dbReference type="Proteomes" id="UP001151760"/>
    </source>
</evidence>
<reference evidence="1" key="1">
    <citation type="journal article" date="2022" name="Int. J. Mol. Sci.">
        <title>Draft Genome of Tanacetum Coccineum: Genomic Comparison of Closely Related Tanacetum-Family Plants.</title>
        <authorList>
            <person name="Yamashiro T."/>
            <person name="Shiraishi A."/>
            <person name="Nakayama K."/>
            <person name="Satake H."/>
        </authorList>
    </citation>
    <scope>NUCLEOTIDE SEQUENCE</scope>
</reference>
<name>A0ABQ5D6X7_9ASTR</name>
<organism evidence="1 2">
    <name type="scientific">Tanacetum coccineum</name>
    <dbReference type="NCBI Taxonomy" id="301880"/>
    <lineage>
        <taxon>Eukaryota</taxon>
        <taxon>Viridiplantae</taxon>
        <taxon>Streptophyta</taxon>
        <taxon>Embryophyta</taxon>
        <taxon>Tracheophyta</taxon>
        <taxon>Spermatophyta</taxon>
        <taxon>Magnoliopsida</taxon>
        <taxon>eudicotyledons</taxon>
        <taxon>Gunneridae</taxon>
        <taxon>Pentapetalae</taxon>
        <taxon>asterids</taxon>
        <taxon>campanulids</taxon>
        <taxon>Asterales</taxon>
        <taxon>Asteraceae</taxon>
        <taxon>Asteroideae</taxon>
        <taxon>Anthemideae</taxon>
        <taxon>Anthemidinae</taxon>
        <taxon>Tanacetum</taxon>
    </lineage>
</organism>
<dbReference type="Proteomes" id="UP001151760">
    <property type="component" value="Unassembled WGS sequence"/>
</dbReference>
<gene>
    <name evidence="1" type="ORF">Tco_0924452</name>
</gene>
<reference evidence="1" key="2">
    <citation type="submission" date="2022-01" db="EMBL/GenBank/DDBJ databases">
        <authorList>
            <person name="Yamashiro T."/>
            <person name="Shiraishi A."/>
            <person name="Satake H."/>
            <person name="Nakayama K."/>
        </authorList>
    </citation>
    <scope>NUCLEOTIDE SEQUENCE</scope>
</reference>
<dbReference type="EMBL" id="BQNB010014928">
    <property type="protein sequence ID" value="GJT34033.1"/>
    <property type="molecule type" value="Genomic_DNA"/>
</dbReference>
<sequence>MALMQKFNLEANAVINLSFKLSSFDSVVDITDDAEVTLCSDVRILKGSIQGNKSRSCSMDGNNLIVQFIWYRQRGNRHAVAIALASRKEKEFPLAFHADYSMISSSHGQTHKIKPGRPLKYQNVYNPYGEVAQELYVVPDAQNGTQT</sequence>
<keyword evidence="2" id="KW-1185">Reference proteome</keyword>
<proteinExistence type="predicted"/>
<evidence type="ECO:0000313" key="1">
    <source>
        <dbReference type="EMBL" id="GJT34033.1"/>
    </source>
</evidence>
<protein>
    <submittedName>
        <fullName evidence="1">Uncharacterized protein</fullName>
    </submittedName>
</protein>
<accession>A0ABQ5D6X7</accession>
<comment type="caution">
    <text evidence="1">The sequence shown here is derived from an EMBL/GenBank/DDBJ whole genome shotgun (WGS) entry which is preliminary data.</text>
</comment>